<keyword evidence="3" id="KW-1185">Reference proteome</keyword>
<dbReference type="EMBL" id="JAQQBR010000002">
    <property type="protein sequence ID" value="KAK0180586.1"/>
    <property type="molecule type" value="Genomic_DNA"/>
</dbReference>
<gene>
    <name evidence="2" type="ORF">PV327_002953</name>
</gene>
<feature type="region of interest" description="Disordered" evidence="1">
    <location>
        <begin position="573"/>
        <end position="599"/>
    </location>
</feature>
<organism evidence="2 3">
    <name type="scientific">Microctonus hyperodae</name>
    <name type="common">Parasitoid wasp</name>
    <dbReference type="NCBI Taxonomy" id="165561"/>
    <lineage>
        <taxon>Eukaryota</taxon>
        <taxon>Metazoa</taxon>
        <taxon>Ecdysozoa</taxon>
        <taxon>Arthropoda</taxon>
        <taxon>Hexapoda</taxon>
        <taxon>Insecta</taxon>
        <taxon>Pterygota</taxon>
        <taxon>Neoptera</taxon>
        <taxon>Endopterygota</taxon>
        <taxon>Hymenoptera</taxon>
        <taxon>Apocrita</taxon>
        <taxon>Ichneumonoidea</taxon>
        <taxon>Braconidae</taxon>
        <taxon>Euphorinae</taxon>
        <taxon>Microctonus</taxon>
    </lineage>
</organism>
<reference evidence="2" key="2">
    <citation type="submission" date="2023-03" db="EMBL/GenBank/DDBJ databases">
        <authorList>
            <person name="Inwood S.N."/>
            <person name="Skelly J.G."/>
            <person name="Guhlin J."/>
            <person name="Harrop T.W.R."/>
            <person name="Goldson S.G."/>
            <person name="Dearden P.K."/>
        </authorList>
    </citation>
    <scope>NUCLEOTIDE SEQUENCE</scope>
    <source>
        <strain evidence="2">Lincoln</strain>
        <tissue evidence="2">Whole body</tissue>
    </source>
</reference>
<dbReference type="InterPro" id="IPR029063">
    <property type="entry name" value="SAM-dependent_MTases_sf"/>
</dbReference>
<reference evidence="2" key="1">
    <citation type="journal article" date="2023" name="bioRxiv">
        <title>Scaffold-level genome assemblies of two parasitoid biocontrol wasps reveal the parthenogenesis mechanism and an associated novel virus.</title>
        <authorList>
            <person name="Inwood S."/>
            <person name="Skelly J."/>
            <person name="Guhlin J."/>
            <person name="Harrop T."/>
            <person name="Goldson S."/>
            <person name="Dearden P."/>
        </authorList>
    </citation>
    <scope>NUCLEOTIDE SEQUENCE</scope>
    <source>
        <strain evidence="2">Lincoln</strain>
        <tissue evidence="2">Whole body</tissue>
    </source>
</reference>
<feature type="region of interest" description="Disordered" evidence="1">
    <location>
        <begin position="52"/>
        <end position="74"/>
    </location>
</feature>
<dbReference type="Gene3D" id="3.40.50.150">
    <property type="entry name" value="Vaccinia Virus protein VP39"/>
    <property type="match status" value="1"/>
</dbReference>
<evidence type="ECO:0000313" key="2">
    <source>
        <dbReference type="EMBL" id="KAK0180586.1"/>
    </source>
</evidence>
<evidence type="ECO:0000256" key="1">
    <source>
        <dbReference type="SAM" id="MobiDB-lite"/>
    </source>
</evidence>
<feature type="compositionally biased region" description="Low complexity" evidence="1">
    <location>
        <begin position="583"/>
        <end position="592"/>
    </location>
</feature>
<feature type="compositionally biased region" description="Basic and acidic residues" evidence="1">
    <location>
        <begin position="65"/>
        <end position="74"/>
    </location>
</feature>
<dbReference type="PANTHER" id="PTHR14663:SF2">
    <property type="entry name" value="METHYLTRANSFERASE NSUN7-RELATED"/>
    <property type="match status" value="1"/>
</dbReference>
<name>A0AA39G3U2_MICHY</name>
<dbReference type="Proteomes" id="UP001168972">
    <property type="component" value="Unassembled WGS sequence"/>
</dbReference>
<dbReference type="AlphaFoldDB" id="A0AA39G3U2"/>
<proteinExistence type="predicted"/>
<dbReference type="PANTHER" id="PTHR14663">
    <property type="entry name" value="METHYLTRANSFERASE NSUN7-RELATED"/>
    <property type="match status" value="1"/>
</dbReference>
<evidence type="ECO:0000313" key="3">
    <source>
        <dbReference type="Proteomes" id="UP001168972"/>
    </source>
</evidence>
<sequence>MLANWRESIDHAEEKELSKELDELVLPSNEEWRHHVYYRLVDLQREIDSGVVEGDEETKLPQGDIDDHNGHDDDDENVTRICKEREFSCANSNEWTPIMYLSNEMDTRFSEMDQENTKNHASLDDLMDPAKLSMTDAVIEPGWRLSDILLAANVLQGNTTNNVSITYSDEAEMRRVYGLVYDVLRCKSILNQTLENADFWTNYGELRSHERIVWLLLYDMLGRKFTNYPQVAAIQIRNRIFKTAGLNEIEQALLKSKTKLAASVSRLRIGGSAVTLDHLLPPHLRNGGVCWSKNDAVASGWVNTIKIPTKNEFINIMSSLGLNLISDYKKLQKNNYAFDPICPKVIILHEKAREQLARSDLVRKHGFIFLNRSLCLGAAALARAIRVAQLCGPVILTHSMAPRHTGYLAGLLFDIQKAGRLLVFGAGSKYIEHEGYLEKLGIGKKICRVFAENYTHTPSFAEMERATVVLATPPCSYTGLKDIVDLVVARGGDMKLLESFTNIDDLVQLERPHNLLAEQMSSLKYALTRPNVQLLVYEAHSVLPSETIQMLDQLVHYANKMAIDKYTRELLPKRKHQSKDPSQKGGSQSAKSSGKRAPMLQDLRTKCSNENEKDDSNILLHPQHIEVPDSDLFEVGNIFDFHDKESKTTDPMINNGCYLAVVRRKEMMQFNSLFMIKVAESKGLFGDPNSKLSERIQESKDEHFATKSPIIKKKNTSKKNHDERMKSMLLDRITAPTHSSLLKVGSRVTSRESNDEGSSATISITSIRLSCPRYSDRIAKDERSINVRLSLVPEFQKKESETETSKFLIYLFGLPFLNSDEVEEISAIDFTAIKPENEKELKDLKIDKFEFVETVFYRFKVLI</sequence>
<comment type="caution">
    <text evidence="2">The sequence shown here is derived from an EMBL/GenBank/DDBJ whole genome shotgun (WGS) entry which is preliminary data.</text>
</comment>
<feature type="compositionally biased region" description="Basic and acidic residues" evidence="1">
    <location>
        <begin position="573"/>
        <end position="582"/>
    </location>
</feature>
<protein>
    <recommendedName>
        <fullName evidence="4">Methyltransferase NSUN7</fullName>
    </recommendedName>
</protein>
<evidence type="ECO:0008006" key="4">
    <source>
        <dbReference type="Google" id="ProtNLM"/>
    </source>
</evidence>
<dbReference type="InterPro" id="IPR042620">
    <property type="entry name" value="NSUN7"/>
</dbReference>
<accession>A0AA39G3U2</accession>